<comment type="caution">
    <text evidence="1">The sequence shown here is derived from an EMBL/GenBank/DDBJ whole genome shotgun (WGS) entry which is preliminary data.</text>
</comment>
<proteinExistence type="predicted"/>
<accession>A0A7J9N5N9</accession>
<feature type="non-terminal residue" evidence="1">
    <location>
        <position position="1"/>
    </location>
</feature>
<dbReference type="AlphaFoldDB" id="A0A7J9N5N9"/>
<reference evidence="1 2" key="1">
    <citation type="journal article" date="2019" name="Genome Biol. Evol.">
        <title>Insights into the evolution of the New World diploid cottons (Gossypium, subgenus Houzingenia) based on genome sequencing.</title>
        <authorList>
            <person name="Grover C.E."/>
            <person name="Arick M.A. 2nd"/>
            <person name="Thrash A."/>
            <person name="Conover J.L."/>
            <person name="Sanders W.S."/>
            <person name="Peterson D.G."/>
            <person name="Frelichowski J.E."/>
            <person name="Scheffler J.A."/>
            <person name="Scheffler B.E."/>
            <person name="Wendel J.F."/>
        </authorList>
    </citation>
    <scope>NUCLEOTIDE SEQUENCE [LARGE SCALE GENOMIC DNA]</scope>
    <source>
        <strain evidence="1">1</strain>
        <tissue evidence="1">Leaf</tissue>
    </source>
</reference>
<gene>
    <name evidence="1" type="ORF">Goshw_008979</name>
</gene>
<name>A0A7J9N5N9_GOSSC</name>
<sequence>LSKKKDYQFRIDGRRILAYRSYLIKEKDDEGIQLLKNIADMDIEDFSSNILQQIRTVMEATINASQRHPDADRKVLQCGSIIKSMMEQDCETWKQPWPQKQKDI</sequence>
<evidence type="ECO:0000313" key="1">
    <source>
        <dbReference type="EMBL" id="MBA0878631.1"/>
    </source>
</evidence>
<keyword evidence="2" id="KW-1185">Reference proteome</keyword>
<dbReference type="EMBL" id="JABFAF010272405">
    <property type="protein sequence ID" value="MBA0878631.1"/>
    <property type="molecule type" value="Genomic_DNA"/>
</dbReference>
<organism evidence="1 2">
    <name type="scientific">Gossypium schwendimanii</name>
    <name type="common">Cotton</name>
    <dbReference type="NCBI Taxonomy" id="34291"/>
    <lineage>
        <taxon>Eukaryota</taxon>
        <taxon>Viridiplantae</taxon>
        <taxon>Streptophyta</taxon>
        <taxon>Embryophyta</taxon>
        <taxon>Tracheophyta</taxon>
        <taxon>Spermatophyta</taxon>
        <taxon>Magnoliopsida</taxon>
        <taxon>eudicotyledons</taxon>
        <taxon>Gunneridae</taxon>
        <taxon>Pentapetalae</taxon>
        <taxon>rosids</taxon>
        <taxon>malvids</taxon>
        <taxon>Malvales</taxon>
        <taxon>Malvaceae</taxon>
        <taxon>Malvoideae</taxon>
        <taxon>Gossypium</taxon>
    </lineage>
</organism>
<evidence type="ECO:0000313" key="2">
    <source>
        <dbReference type="Proteomes" id="UP000593576"/>
    </source>
</evidence>
<dbReference type="Proteomes" id="UP000593576">
    <property type="component" value="Unassembled WGS sequence"/>
</dbReference>
<protein>
    <submittedName>
        <fullName evidence="1">Uncharacterized protein</fullName>
    </submittedName>
</protein>